<proteinExistence type="predicted"/>
<dbReference type="PANTHER" id="PTHR30572">
    <property type="entry name" value="MEMBRANE COMPONENT OF TRANSPORTER-RELATED"/>
    <property type="match status" value="1"/>
</dbReference>
<dbReference type="Proteomes" id="UP000199312">
    <property type="component" value="Unassembled WGS sequence"/>
</dbReference>
<evidence type="ECO:0000313" key="9">
    <source>
        <dbReference type="EMBL" id="SFS78935.1"/>
    </source>
</evidence>
<evidence type="ECO:0000256" key="6">
    <source>
        <dbReference type="SAM" id="Phobius"/>
    </source>
</evidence>
<dbReference type="Pfam" id="PF12704">
    <property type="entry name" value="MacB_PCD"/>
    <property type="match status" value="2"/>
</dbReference>
<dbReference type="GO" id="GO:0005886">
    <property type="term" value="C:plasma membrane"/>
    <property type="evidence" value="ECO:0007669"/>
    <property type="project" value="UniProtKB-SubCell"/>
</dbReference>
<evidence type="ECO:0000256" key="2">
    <source>
        <dbReference type="ARBA" id="ARBA00022475"/>
    </source>
</evidence>
<dbReference type="EMBL" id="FOZP01000010">
    <property type="protein sequence ID" value="SFS78935.1"/>
    <property type="molecule type" value="Genomic_DNA"/>
</dbReference>
<dbReference type="RefSeq" id="WP_090230130.1">
    <property type="nucleotide sequence ID" value="NZ_FOZP01000010.1"/>
</dbReference>
<evidence type="ECO:0000313" key="10">
    <source>
        <dbReference type="Proteomes" id="UP000199312"/>
    </source>
</evidence>
<feature type="domain" description="ABC3 transporter permease C-terminal" evidence="7">
    <location>
        <begin position="684"/>
        <end position="796"/>
    </location>
</feature>
<feature type="transmembrane region" description="Helical" evidence="6">
    <location>
        <begin position="680"/>
        <end position="705"/>
    </location>
</feature>
<evidence type="ECO:0000256" key="1">
    <source>
        <dbReference type="ARBA" id="ARBA00004651"/>
    </source>
</evidence>
<dbReference type="OrthoDB" id="8740261at2"/>
<gene>
    <name evidence="9" type="ORF">SAMN04488006_0033</name>
</gene>
<reference evidence="10" key="1">
    <citation type="submission" date="2016-10" db="EMBL/GenBank/DDBJ databases">
        <authorList>
            <person name="Varghese N."/>
            <person name="Submissions S."/>
        </authorList>
    </citation>
    <scope>NUCLEOTIDE SEQUENCE [LARGE SCALE GENOMIC DNA]</scope>
    <source>
        <strain evidence="10">DSM 24450</strain>
    </source>
</reference>
<feature type="transmembrane region" description="Helical" evidence="6">
    <location>
        <begin position="421"/>
        <end position="444"/>
    </location>
</feature>
<accession>A0A1I6SPN3</accession>
<dbReference type="InterPro" id="IPR003838">
    <property type="entry name" value="ABC3_permease_C"/>
</dbReference>
<keyword evidence="5 6" id="KW-0472">Membrane</keyword>
<dbReference type="InterPro" id="IPR050250">
    <property type="entry name" value="Macrolide_Exporter_MacB"/>
</dbReference>
<dbReference type="PANTHER" id="PTHR30572:SF18">
    <property type="entry name" value="ABC-TYPE MACROLIDE FAMILY EXPORT SYSTEM PERMEASE COMPONENT 2"/>
    <property type="match status" value="1"/>
</dbReference>
<feature type="transmembrane region" description="Helical" evidence="6">
    <location>
        <begin position="379"/>
        <end position="400"/>
    </location>
</feature>
<keyword evidence="2" id="KW-1003">Cell membrane</keyword>
<dbReference type="GO" id="GO:0022857">
    <property type="term" value="F:transmembrane transporter activity"/>
    <property type="evidence" value="ECO:0007669"/>
    <property type="project" value="TreeGrafter"/>
</dbReference>
<keyword evidence="10" id="KW-1185">Reference proteome</keyword>
<comment type="subcellular location">
    <subcellularLocation>
        <location evidence="1">Cell membrane</location>
        <topology evidence="1">Multi-pass membrane protein</topology>
    </subcellularLocation>
</comment>
<name>A0A1I6SPN3_9FLAO</name>
<evidence type="ECO:0000259" key="8">
    <source>
        <dbReference type="Pfam" id="PF12704"/>
    </source>
</evidence>
<evidence type="ECO:0000256" key="3">
    <source>
        <dbReference type="ARBA" id="ARBA00022692"/>
    </source>
</evidence>
<feature type="transmembrane region" description="Helical" evidence="6">
    <location>
        <begin position="771"/>
        <end position="790"/>
    </location>
</feature>
<feature type="domain" description="ABC3 transporter permease C-terminal" evidence="7">
    <location>
        <begin position="291"/>
        <end position="403"/>
    </location>
</feature>
<keyword evidence="4 6" id="KW-1133">Transmembrane helix</keyword>
<keyword evidence="3 6" id="KW-0812">Transmembrane</keyword>
<feature type="transmembrane region" description="Helical" evidence="6">
    <location>
        <begin position="20"/>
        <end position="41"/>
    </location>
</feature>
<feature type="transmembrane region" description="Helical" evidence="6">
    <location>
        <begin position="733"/>
        <end position="751"/>
    </location>
</feature>
<feature type="domain" description="MacB-like periplasmic core" evidence="8">
    <location>
        <begin position="21"/>
        <end position="197"/>
    </location>
</feature>
<sequence length="804" mass="91914">MILTWFKIFFRNSKKNWLNILINILGLTLGFAGLLIVLLYFNDEQSYNANNPNKEEVFRVIHKISSGEIWSNSNNLEGPKYKEDIPEILAYYLCEGWYESTLVSVNGKELFSEKVLQGNPNFFDFFPFKIIEGNEKTFQEARNHIAISEKQANTFFGKESAIGKTVEIFNRVFIVTTVYKIEGKHYFMPNIILQFEKEPEGHWGNFSNILFVKTTKQPDIEILNKKALDVWYQNEVLPSSKRDGISPQEFIEKYGTTPIFESIKNIRLKTISSDAGPEGKGNYQLIIIMLTLSILLITISCVNFINLSIASATQRAKEVGVKKTLGLSKTTLIRQYSLEIVLQGFIAFVFSLLLVELILPSFNHFIGKDISILEIDLLLKVVLLAILVSVSIGVIPAIYLSKFKAVEVLKGNVSRSKHGVFARNLMLGIQFLISGFFLSGSIIINEQVSFMMQKDLGFNGDQVIMIPMNKFKDRYKNYLLAKNELIKHPNIEAITTNSFLIGGGTSLSTNFNYKDISVQTNGNAIDYNYLDVMGIKILKGRGFKEEIASDTIKNILINETLAKALNIYNDPIGKIVNAGFGGDDNDGKNLKIIGMVKDYNTYGFDTEIPPTAFMHWNSFDWMKNNLWMIQFKIKPNNMQETLNFIEKYWNENIEQGYPFNPDFVNKRFAQTYEKYQKQQILFFILTCIVIIVSLLGLFALATLTIQQRLKEVAIRKTLGASVEEIMYQLIKSFLKITLIASVILIPIAYYLMQNWLDNFVYRIEMPMLPFIITPILLIILVFVVVGLKAYNATKIDLIKYLKYE</sequence>
<evidence type="ECO:0000256" key="5">
    <source>
        <dbReference type="ARBA" id="ARBA00023136"/>
    </source>
</evidence>
<organism evidence="9 10">
    <name type="scientific">Lutibacter maritimus</name>
    <dbReference type="NCBI Taxonomy" id="593133"/>
    <lineage>
        <taxon>Bacteria</taxon>
        <taxon>Pseudomonadati</taxon>
        <taxon>Bacteroidota</taxon>
        <taxon>Flavobacteriia</taxon>
        <taxon>Flavobacteriales</taxon>
        <taxon>Flavobacteriaceae</taxon>
        <taxon>Lutibacter</taxon>
    </lineage>
</organism>
<evidence type="ECO:0000256" key="4">
    <source>
        <dbReference type="ARBA" id="ARBA00022989"/>
    </source>
</evidence>
<dbReference type="STRING" id="593133.SAMN04488006_0033"/>
<dbReference type="Pfam" id="PF02687">
    <property type="entry name" value="FtsX"/>
    <property type="match status" value="2"/>
</dbReference>
<feature type="transmembrane region" description="Helical" evidence="6">
    <location>
        <begin position="283"/>
        <end position="305"/>
    </location>
</feature>
<dbReference type="InterPro" id="IPR025857">
    <property type="entry name" value="MacB_PCD"/>
</dbReference>
<feature type="transmembrane region" description="Helical" evidence="6">
    <location>
        <begin position="340"/>
        <end position="359"/>
    </location>
</feature>
<protein>
    <submittedName>
        <fullName evidence="9">Putative ABC transport system permease protein</fullName>
    </submittedName>
</protein>
<feature type="domain" description="MacB-like periplasmic core" evidence="8">
    <location>
        <begin position="438"/>
        <end position="637"/>
    </location>
</feature>
<dbReference type="AlphaFoldDB" id="A0A1I6SPN3"/>
<evidence type="ECO:0000259" key="7">
    <source>
        <dbReference type="Pfam" id="PF02687"/>
    </source>
</evidence>